<gene>
    <name evidence="1" type="ORF">IWQ60_004833</name>
</gene>
<dbReference type="AlphaFoldDB" id="A0A9W8ADI4"/>
<protein>
    <recommendedName>
        <fullName evidence="3">ERCC4 domain-containing protein</fullName>
    </recommendedName>
</protein>
<evidence type="ECO:0000313" key="1">
    <source>
        <dbReference type="EMBL" id="KAJ1925011.1"/>
    </source>
</evidence>
<evidence type="ECO:0008006" key="3">
    <source>
        <dbReference type="Google" id="ProtNLM"/>
    </source>
</evidence>
<dbReference type="SUPFAM" id="SSF47781">
    <property type="entry name" value="RuvA domain 2-like"/>
    <property type="match status" value="1"/>
</dbReference>
<organism evidence="1 2">
    <name type="scientific">Tieghemiomyces parasiticus</name>
    <dbReference type="NCBI Taxonomy" id="78921"/>
    <lineage>
        <taxon>Eukaryota</taxon>
        <taxon>Fungi</taxon>
        <taxon>Fungi incertae sedis</taxon>
        <taxon>Zoopagomycota</taxon>
        <taxon>Kickxellomycotina</taxon>
        <taxon>Dimargaritomycetes</taxon>
        <taxon>Dimargaritales</taxon>
        <taxon>Dimargaritaceae</taxon>
        <taxon>Tieghemiomyces</taxon>
    </lineage>
</organism>
<name>A0A9W8ADI4_9FUNG</name>
<reference evidence="1" key="1">
    <citation type="submission" date="2022-07" db="EMBL/GenBank/DDBJ databases">
        <title>Phylogenomic reconstructions and comparative analyses of Kickxellomycotina fungi.</title>
        <authorList>
            <person name="Reynolds N.K."/>
            <person name="Stajich J.E."/>
            <person name="Barry K."/>
            <person name="Grigoriev I.V."/>
            <person name="Crous P."/>
            <person name="Smith M.E."/>
        </authorList>
    </citation>
    <scope>NUCLEOTIDE SEQUENCE</scope>
    <source>
        <strain evidence="1">RSA 861</strain>
    </source>
</reference>
<evidence type="ECO:0000313" key="2">
    <source>
        <dbReference type="Proteomes" id="UP001150569"/>
    </source>
</evidence>
<keyword evidence="2" id="KW-1185">Reference proteome</keyword>
<dbReference type="EMBL" id="JANBPT010000243">
    <property type="protein sequence ID" value="KAJ1925011.1"/>
    <property type="molecule type" value="Genomic_DNA"/>
</dbReference>
<proteinExistence type="predicted"/>
<accession>A0A9W8ADI4</accession>
<comment type="caution">
    <text evidence="1">The sequence shown here is derived from an EMBL/GenBank/DDBJ whole genome shotgun (WGS) entry which is preliminary data.</text>
</comment>
<dbReference type="Proteomes" id="UP001150569">
    <property type="component" value="Unassembled WGS sequence"/>
</dbReference>
<dbReference type="InterPro" id="IPR010994">
    <property type="entry name" value="RuvA_2-like"/>
</dbReference>
<dbReference type="Gene3D" id="3.40.50.10130">
    <property type="match status" value="1"/>
</dbReference>
<sequence>MASTPTVRMSPRLERHAVRTQFACLPDDLAVHIRVDPELGDADWLPYRSWAVWLLTEGECVMGNPAAWIKRLAAATHYTRKLVLVERTAATTHRFTEIQWTLYTRYRVPVVPVYSPLQAARTVAQMFDPPLSREFRLTQARGGSKRPDQRLPRQSRLRLLQTIPKMGEKRARLLDTLPQSLFSIANTPPEAWATRLPTLGPAGAQQLTAFLQQPWR</sequence>